<sequence length="184" mass="21121">MISDRNFIPPGKKAIIFTLLPVAALLLVLYGMSLRKDKHVFPVNIPCRGSMMVEAQYDHQRAKMVTSLYFSFLDKHKILVSLSGTAYLYNQEGKLVNRKTLLRNIYYDYVQESKVTDTYSMTSRQINIDSIDNMDWGISSLLLINSFFLTGHTDTMVLKKYDDNTMLIESNQSAFALCVFKNSF</sequence>
<protein>
    <recommendedName>
        <fullName evidence="4">FidL-like membrane protein</fullName>
    </recommendedName>
</protein>
<evidence type="ECO:0000256" key="1">
    <source>
        <dbReference type="SAM" id="Phobius"/>
    </source>
</evidence>
<comment type="caution">
    <text evidence="2">The sequence shown here is derived from an EMBL/GenBank/DDBJ whole genome shotgun (WGS) entry which is preliminary data.</text>
</comment>
<dbReference type="RefSeq" id="WP_217173683.1">
    <property type="nucleotide sequence ID" value="NZ_JAFMOW010000063.1"/>
</dbReference>
<keyword evidence="1" id="KW-0812">Transmembrane</keyword>
<feature type="transmembrane region" description="Helical" evidence="1">
    <location>
        <begin position="14"/>
        <end position="32"/>
    </location>
</feature>
<keyword evidence="1" id="KW-0472">Membrane</keyword>
<keyword evidence="3" id="KW-1185">Reference proteome</keyword>
<evidence type="ECO:0000313" key="3">
    <source>
        <dbReference type="Proteomes" id="UP000734343"/>
    </source>
</evidence>
<reference evidence="2 3" key="1">
    <citation type="submission" date="2021-03" db="EMBL/GenBank/DDBJ databases">
        <title>Five novel Rahnella species.</title>
        <authorList>
            <person name="Brady C."/>
            <person name="Asselin J."/>
            <person name="Beer S."/>
            <person name="Bruberg M.B."/>
            <person name="Crampton B."/>
            <person name="Venter S."/>
            <person name="Arnold D."/>
            <person name="Denman S."/>
        </authorList>
    </citation>
    <scope>NUCLEOTIDE SEQUENCE [LARGE SCALE GENOMIC DNA]</scope>
    <source>
        <strain evidence="2 3">H11b</strain>
    </source>
</reference>
<organism evidence="2 3">
    <name type="scientific">Rahnella bonaserana</name>
    <dbReference type="NCBI Taxonomy" id="2816248"/>
    <lineage>
        <taxon>Bacteria</taxon>
        <taxon>Pseudomonadati</taxon>
        <taxon>Pseudomonadota</taxon>
        <taxon>Gammaproteobacteria</taxon>
        <taxon>Enterobacterales</taxon>
        <taxon>Yersiniaceae</taxon>
        <taxon>Rahnella</taxon>
    </lineage>
</organism>
<keyword evidence="1" id="KW-1133">Transmembrane helix</keyword>
<dbReference type="Proteomes" id="UP000734343">
    <property type="component" value="Unassembled WGS sequence"/>
</dbReference>
<accession>A0ABS6LWE4</accession>
<evidence type="ECO:0008006" key="4">
    <source>
        <dbReference type="Google" id="ProtNLM"/>
    </source>
</evidence>
<gene>
    <name evidence="2" type="ORF">J1778_14095</name>
</gene>
<name>A0ABS6LWE4_9GAMM</name>
<proteinExistence type="predicted"/>
<evidence type="ECO:0000313" key="2">
    <source>
        <dbReference type="EMBL" id="MBU9856407.1"/>
    </source>
</evidence>
<dbReference type="EMBL" id="JAFMOW010000063">
    <property type="protein sequence ID" value="MBU9856407.1"/>
    <property type="molecule type" value="Genomic_DNA"/>
</dbReference>